<keyword evidence="10" id="KW-0233">DNA recombination</keyword>
<proteinExistence type="predicted"/>
<dbReference type="SUPFAM" id="SSF53098">
    <property type="entry name" value="Ribonuclease H-like"/>
    <property type="match status" value="1"/>
</dbReference>
<dbReference type="PROSITE" id="PS50994">
    <property type="entry name" value="INTEGRASE"/>
    <property type="match status" value="1"/>
</dbReference>
<evidence type="ECO:0000256" key="1">
    <source>
        <dbReference type="ARBA" id="ARBA00022670"/>
    </source>
</evidence>
<keyword evidence="9" id="KW-0238">DNA-binding</keyword>
<accession>A0AAV8CDQ0</accession>
<dbReference type="GO" id="GO:0006310">
    <property type="term" value="P:DNA recombination"/>
    <property type="evidence" value="ECO:0007669"/>
    <property type="project" value="UniProtKB-KW"/>
</dbReference>
<feature type="domain" description="Integrase catalytic" evidence="13">
    <location>
        <begin position="354"/>
        <end position="551"/>
    </location>
</feature>
<keyword evidence="6" id="KW-0229">DNA integration</keyword>
<evidence type="ECO:0000256" key="11">
    <source>
        <dbReference type="ARBA" id="ARBA00023268"/>
    </source>
</evidence>
<dbReference type="InterPro" id="IPR041577">
    <property type="entry name" value="RT_RNaseH_2"/>
</dbReference>
<dbReference type="Gene3D" id="1.10.340.70">
    <property type="match status" value="1"/>
</dbReference>
<feature type="compositionally biased region" description="Basic and acidic residues" evidence="12">
    <location>
        <begin position="642"/>
        <end position="652"/>
    </location>
</feature>
<dbReference type="InterPro" id="IPR041588">
    <property type="entry name" value="Integrase_H2C2"/>
</dbReference>
<dbReference type="FunFam" id="1.10.340.70:FF:000001">
    <property type="entry name" value="Retrovirus-related Pol polyprotein from transposon gypsy-like Protein"/>
    <property type="match status" value="1"/>
</dbReference>
<evidence type="ECO:0000256" key="9">
    <source>
        <dbReference type="ARBA" id="ARBA00023125"/>
    </source>
</evidence>
<dbReference type="Gene3D" id="3.30.420.10">
    <property type="entry name" value="Ribonuclease H-like superfamily/Ribonuclease H"/>
    <property type="match status" value="1"/>
</dbReference>
<dbReference type="InterPro" id="IPR056924">
    <property type="entry name" value="SH3_Tf2-1"/>
</dbReference>
<keyword evidence="7" id="KW-0695">RNA-directed DNA polymerase</keyword>
<evidence type="ECO:0000313" key="15">
    <source>
        <dbReference type="Proteomes" id="UP001140206"/>
    </source>
</evidence>
<evidence type="ECO:0000256" key="12">
    <source>
        <dbReference type="SAM" id="MobiDB-lite"/>
    </source>
</evidence>
<keyword evidence="2" id="KW-0479">Metal-binding</keyword>
<organism evidence="14 15">
    <name type="scientific">Rhynchospora pubera</name>
    <dbReference type="NCBI Taxonomy" id="906938"/>
    <lineage>
        <taxon>Eukaryota</taxon>
        <taxon>Viridiplantae</taxon>
        <taxon>Streptophyta</taxon>
        <taxon>Embryophyta</taxon>
        <taxon>Tracheophyta</taxon>
        <taxon>Spermatophyta</taxon>
        <taxon>Magnoliopsida</taxon>
        <taxon>Liliopsida</taxon>
        <taxon>Poales</taxon>
        <taxon>Cyperaceae</taxon>
        <taxon>Cyperoideae</taxon>
        <taxon>Rhynchosporeae</taxon>
        <taxon>Rhynchospora</taxon>
    </lineage>
</organism>
<sequence length="652" mass="73823">MLEIEYLGHVISHKGIATDPTKIEAMLQWPRPKTVKELRGFLGPTGYYRRFIKDYGSISKPLTDQLRKNAFYWNEHAEKAFCSLKTAMTTALVLAIPNFTKPFVIETDASDKGIGAVLMQEKRPLAYISKSLGFKSQGLSTYEKEFLSLLTAVQKWRHYLVGGKFIIKTDQISLKHLLEQRLTNAMQHKGLCKLLGLDYVIEYKRGCENKVADALSRRVEPDSSASVQLMAVSEIIPDWITEVKQSYIHDAWAIDLLEKLQEGALTGSNYSLQEGVLRYKHRICVGESHQWRDKLLKEMHASSLGGHSGILGTYQRLKSTFYWPHMKQSVHDFVKHCQVCQMAKGEHVSSPGLLQPLPIPAEAWTSISMDFIMGLPRSEGKDVILVIVDGLTKYAHFLSLSHPFKAMDVAQLFLDNVYKLHGLPSNIVSDRDAIFTSKFWKELLLKIRVQLNMSTAYHPQSDGQTERVNQCLETYLRCMALYGYPPPQLPMGTPSKSSVEAVNQVCERQFDVGAWIYLKIQPYRQLSVQGNNNKKLGLKYYGPFQIMEKYGNVAYKLQLPPGSQIISRRLIKKGNVAGVEVLVKWTNTDEDDATWVDYEFLRRRFPQFILEDKENFKKGGVSGTTSVGTEGAIGETQAQEINADHTADPVSK</sequence>
<evidence type="ECO:0000256" key="6">
    <source>
        <dbReference type="ARBA" id="ARBA00022908"/>
    </source>
</evidence>
<evidence type="ECO:0000256" key="7">
    <source>
        <dbReference type="ARBA" id="ARBA00022918"/>
    </source>
</evidence>
<keyword evidence="5" id="KW-0460">Magnesium</keyword>
<dbReference type="PANTHER" id="PTHR37984:SF5">
    <property type="entry name" value="PROTEIN NYNRIN-LIKE"/>
    <property type="match status" value="1"/>
</dbReference>
<keyword evidence="8" id="KW-0548">Nucleotidyltransferase</keyword>
<evidence type="ECO:0000256" key="10">
    <source>
        <dbReference type="ARBA" id="ARBA00023172"/>
    </source>
</evidence>
<feature type="region of interest" description="Disordered" evidence="12">
    <location>
        <begin position="620"/>
        <end position="652"/>
    </location>
</feature>
<dbReference type="InterPro" id="IPR043128">
    <property type="entry name" value="Rev_trsase/Diguanyl_cyclase"/>
</dbReference>
<dbReference type="EMBL" id="JAMFTS010000005">
    <property type="protein sequence ID" value="KAJ4753877.1"/>
    <property type="molecule type" value="Genomic_DNA"/>
</dbReference>
<evidence type="ECO:0000256" key="2">
    <source>
        <dbReference type="ARBA" id="ARBA00022723"/>
    </source>
</evidence>
<keyword evidence="11" id="KW-0511">Multifunctional enzyme</keyword>
<keyword evidence="15" id="KW-1185">Reference proteome</keyword>
<dbReference type="Gene3D" id="3.30.70.270">
    <property type="match status" value="1"/>
</dbReference>
<dbReference type="SUPFAM" id="SSF56672">
    <property type="entry name" value="DNA/RNA polymerases"/>
    <property type="match status" value="1"/>
</dbReference>
<keyword evidence="8" id="KW-0239">DNA-directed DNA polymerase</keyword>
<dbReference type="GO" id="GO:0015074">
    <property type="term" value="P:DNA integration"/>
    <property type="evidence" value="ECO:0007669"/>
    <property type="project" value="UniProtKB-KW"/>
</dbReference>
<reference evidence="14" key="1">
    <citation type="submission" date="2022-08" db="EMBL/GenBank/DDBJ databases">
        <authorList>
            <person name="Marques A."/>
        </authorList>
    </citation>
    <scope>NUCLEOTIDE SEQUENCE</scope>
    <source>
        <strain evidence="14">RhyPub2mFocal</strain>
        <tissue evidence="14">Leaves</tissue>
    </source>
</reference>
<dbReference type="GO" id="GO:0046872">
    <property type="term" value="F:metal ion binding"/>
    <property type="evidence" value="ECO:0007669"/>
    <property type="project" value="UniProtKB-KW"/>
</dbReference>
<dbReference type="GO" id="GO:0003677">
    <property type="term" value="F:DNA binding"/>
    <property type="evidence" value="ECO:0007669"/>
    <property type="project" value="UniProtKB-KW"/>
</dbReference>
<evidence type="ECO:0000259" key="13">
    <source>
        <dbReference type="PROSITE" id="PS50994"/>
    </source>
</evidence>
<dbReference type="InterPro" id="IPR012337">
    <property type="entry name" value="RNaseH-like_sf"/>
</dbReference>
<evidence type="ECO:0000256" key="5">
    <source>
        <dbReference type="ARBA" id="ARBA00022842"/>
    </source>
</evidence>
<keyword evidence="4" id="KW-0378">Hydrolase</keyword>
<dbReference type="InterPro" id="IPR050951">
    <property type="entry name" value="Retrovirus_Pol_polyprotein"/>
</dbReference>
<evidence type="ECO:0000313" key="14">
    <source>
        <dbReference type="EMBL" id="KAJ4753877.1"/>
    </source>
</evidence>
<dbReference type="Proteomes" id="UP001140206">
    <property type="component" value="Chromosome 5"/>
</dbReference>
<keyword evidence="1" id="KW-0645">Protease</keyword>
<dbReference type="CDD" id="cd09274">
    <property type="entry name" value="RNase_HI_RT_Ty3"/>
    <property type="match status" value="1"/>
</dbReference>
<dbReference type="GO" id="GO:0003887">
    <property type="term" value="F:DNA-directed DNA polymerase activity"/>
    <property type="evidence" value="ECO:0007669"/>
    <property type="project" value="UniProtKB-KW"/>
</dbReference>
<evidence type="ECO:0000256" key="3">
    <source>
        <dbReference type="ARBA" id="ARBA00022750"/>
    </source>
</evidence>
<comment type="caution">
    <text evidence="14">The sequence shown here is derived from an EMBL/GenBank/DDBJ whole genome shotgun (WGS) entry which is preliminary data.</text>
</comment>
<keyword evidence="3" id="KW-0064">Aspartyl protease</keyword>
<dbReference type="FunFam" id="3.30.70.270:FF:000020">
    <property type="entry name" value="Transposon Tf2-6 polyprotein-like Protein"/>
    <property type="match status" value="1"/>
</dbReference>
<evidence type="ECO:0000256" key="4">
    <source>
        <dbReference type="ARBA" id="ARBA00022801"/>
    </source>
</evidence>
<dbReference type="Pfam" id="PF17919">
    <property type="entry name" value="RT_RNaseH_2"/>
    <property type="match status" value="1"/>
</dbReference>
<dbReference type="GO" id="GO:0006508">
    <property type="term" value="P:proteolysis"/>
    <property type="evidence" value="ECO:0007669"/>
    <property type="project" value="UniProtKB-KW"/>
</dbReference>
<dbReference type="FunFam" id="3.10.20.370:FF:000001">
    <property type="entry name" value="Retrovirus-related Pol polyprotein from transposon 17.6-like protein"/>
    <property type="match status" value="1"/>
</dbReference>
<dbReference type="SUPFAM" id="SSF54160">
    <property type="entry name" value="Chromo domain-like"/>
    <property type="match status" value="1"/>
</dbReference>
<dbReference type="InterPro" id="IPR043502">
    <property type="entry name" value="DNA/RNA_pol_sf"/>
</dbReference>
<dbReference type="GO" id="GO:0004190">
    <property type="term" value="F:aspartic-type endopeptidase activity"/>
    <property type="evidence" value="ECO:0007669"/>
    <property type="project" value="UniProtKB-KW"/>
</dbReference>
<dbReference type="InterPro" id="IPR001584">
    <property type="entry name" value="Integrase_cat-core"/>
</dbReference>
<protein>
    <submittedName>
        <fullName evidence="14">Polyprotein</fullName>
    </submittedName>
</protein>
<dbReference type="InterPro" id="IPR036397">
    <property type="entry name" value="RNaseH_sf"/>
</dbReference>
<dbReference type="InterPro" id="IPR016197">
    <property type="entry name" value="Chromo-like_dom_sf"/>
</dbReference>
<keyword evidence="8" id="KW-0808">Transferase</keyword>
<gene>
    <name evidence="14" type="ORF">LUZ62_088282</name>
</gene>
<dbReference type="Pfam" id="PF24626">
    <property type="entry name" value="SH3_Tf2-1"/>
    <property type="match status" value="1"/>
</dbReference>
<dbReference type="AlphaFoldDB" id="A0AAV8CDQ0"/>
<evidence type="ECO:0000256" key="8">
    <source>
        <dbReference type="ARBA" id="ARBA00022932"/>
    </source>
</evidence>
<name>A0AAV8CDQ0_9POAL</name>
<dbReference type="Pfam" id="PF17921">
    <property type="entry name" value="Integrase_H2C2"/>
    <property type="match status" value="1"/>
</dbReference>
<dbReference type="PANTHER" id="PTHR37984">
    <property type="entry name" value="PROTEIN CBG26694"/>
    <property type="match status" value="1"/>
</dbReference>
<dbReference type="GO" id="GO:0003964">
    <property type="term" value="F:RNA-directed DNA polymerase activity"/>
    <property type="evidence" value="ECO:0007669"/>
    <property type="project" value="UniProtKB-KW"/>
</dbReference>